<dbReference type="CDD" id="cd18089">
    <property type="entry name" value="SPOUT_Trm10-like"/>
    <property type="match status" value="1"/>
</dbReference>
<gene>
    <name evidence="8" type="ORF">CHUDEA5_120</name>
</gene>
<accession>A0A0S4TES5</accession>
<evidence type="ECO:0000256" key="1">
    <source>
        <dbReference type="ARBA" id="ARBA00012797"/>
    </source>
</evidence>
<dbReference type="GO" id="GO:0052905">
    <property type="term" value="F:tRNA (guanosine(9)-N1)-methyltransferase activity"/>
    <property type="evidence" value="ECO:0007669"/>
    <property type="project" value="UniProtKB-EC"/>
</dbReference>
<dbReference type="VEuPathDB" id="CryptoDB:Chro.50384"/>
<protein>
    <recommendedName>
        <fullName evidence="1">tRNA (guanine(9)-N(1))-methyltransferase</fullName>
        <ecNumber evidence="1">2.1.1.221</ecNumber>
    </recommendedName>
</protein>
<feature type="region of interest" description="Disordered" evidence="6">
    <location>
        <begin position="42"/>
        <end position="67"/>
    </location>
</feature>
<feature type="compositionally biased region" description="Basic and acidic residues" evidence="6">
    <location>
        <begin position="42"/>
        <end position="52"/>
    </location>
</feature>
<dbReference type="InterPro" id="IPR028564">
    <property type="entry name" value="MT_TRM10-typ"/>
</dbReference>
<dbReference type="Gene3D" id="3.40.1280.30">
    <property type="match status" value="1"/>
</dbReference>
<comment type="catalytic activity">
    <reaction evidence="5">
        <text>guanosine(9) in tRNA + S-adenosyl-L-methionine = N(1)-methylguanosine(9) in tRNA + S-adenosyl-L-homocysteine + H(+)</text>
        <dbReference type="Rhea" id="RHEA:43156"/>
        <dbReference type="Rhea" id="RHEA-COMP:10367"/>
        <dbReference type="Rhea" id="RHEA-COMP:10368"/>
        <dbReference type="ChEBI" id="CHEBI:15378"/>
        <dbReference type="ChEBI" id="CHEBI:57856"/>
        <dbReference type="ChEBI" id="CHEBI:59789"/>
        <dbReference type="ChEBI" id="CHEBI:73542"/>
        <dbReference type="ChEBI" id="CHEBI:74269"/>
        <dbReference type="EC" id="2.1.1.221"/>
    </reaction>
</comment>
<evidence type="ECO:0000313" key="8">
    <source>
        <dbReference type="EMBL" id="CUV06004.1"/>
    </source>
</evidence>
<dbReference type="GO" id="GO:0002939">
    <property type="term" value="P:tRNA N1-guanine methylation"/>
    <property type="evidence" value="ECO:0007669"/>
    <property type="project" value="TreeGrafter"/>
</dbReference>
<dbReference type="OrthoDB" id="278300at2759"/>
<keyword evidence="4" id="KW-0949">S-adenosyl-L-methionine</keyword>
<name>A0A0S4TES5_CRYHO</name>
<organism evidence="8">
    <name type="scientific">Cryptosporidium hominis</name>
    <dbReference type="NCBI Taxonomy" id="237895"/>
    <lineage>
        <taxon>Eukaryota</taxon>
        <taxon>Sar</taxon>
        <taxon>Alveolata</taxon>
        <taxon>Apicomplexa</taxon>
        <taxon>Conoidasida</taxon>
        <taxon>Coccidia</taxon>
        <taxon>Eucoccidiorida</taxon>
        <taxon>Eimeriorina</taxon>
        <taxon>Cryptosporidiidae</taxon>
        <taxon>Cryptosporidium</taxon>
    </lineage>
</organism>
<dbReference type="AlphaFoldDB" id="A0A0S4TES5"/>
<dbReference type="InterPro" id="IPR038459">
    <property type="entry name" value="MT_TRM10-typ_sf"/>
</dbReference>
<evidence type="ECO:0000256" key="4">
    <source>
        <dbReference type="ARBA" id="ARBA00022691"/>
    </source>
</evidence>
<dbReference type="InterPro" id="IPR007356">
    <property type="entry name" value="tRNA_m1G_MeTrfase_euk"/>
</dbReference>
<dbReference type="EMBL" id="LN877951">
    <property type="protein sequence ID" value="CUV06004.1"/>
    <property type="molecule type" value="Genomic_DNA"/>
</dbReference>
<evidence type="ECO:0000256" key="2">
    <source>
        <dbReference type="ARBA" id="ARBA00022603"/>
    </source>
</evidence>
<feature type="domain" description="SAM-dependent MTase TRM10-type" evidence="7">
    <location>
        <begin position="98"/>
        <end position="325"/>
    </location>
</feature>
<reference evidence="8" key="1">
    <citation type="submission" date="2015-08" db="EMBL/GenBank/DDBJ databases">
        <authorList>
            <person name="Babu N.S."/>
            <person name="Beckwith C.J."/>
            <person name="Beseler K.G."/>
            <person name="Brison A."/>
            <person name="Carone J.V."/>
            <person name="Caskin T.P."/>
            <person name="Diamond M."/>
            <person name="Durham M.E."/>
            <person name="Foxe J.M."/>
            <person name="Go M."/>
            <person name="Henderson B.A."/>
            <person name="Jones I.B."/>
            <person name="McGettigan J.A."/>
            <person name="Micheletti S.J."/>
            <person name="Nasrallah M.E."/>
            <person name="Ortiz D."/>
            <person name="Piller C.R."/>
            <person name="Privatt S.R."/>
            <person name="Schneider S.L."/>
            <person name="Sharp S."/>
            <person name="Smith T.C."/>
            <person name="Stanton J.D."/>
            <person name="Ullery H.E."/>
            <person name="Wilson R.J."/>
            <person name="Serrano M.G."/>
            <person name="Buck G."/>
            <person name="Lee V."/>
            <person name="Wang Y."/>
            <person name="Carvalho R."/>
            <person name="Voegtly L."/>
            <person name="Shi R."/>
            <person name="Duckworth R."/>
            <person name="Johnson A."/>
            <person name="Loviza R."/>
            <person name="Walstead R."/>
            <person name="Shah Z."/>
            <person name="Kiflezghi M."/>
            <person name="Wade K."/>
            <person name="Ball S.L."/>
            <person name="Bradley K.W."/>
            <person name="Asai D.J."/>
            <person name="Bowman C.A."/>
            <person name="Russell D.A."/>
            <person name="Pope W.H."/>
            <person name="Jacobs-Sera D."/>
            <person name="Hendrix R.W."/>
            <person name="Hatfull G.F."/>
        </authorList>
    </citation>
    <scope>NUCLEOTIDE SEQUENCE [LARGE SCALE GENOMIC DNA]</scope>
</reference>
<keyword evidence="3" id="KW-0808">Transferase</keyword>
<dbReference type="Proteomes" id="UP000199752">
    <property type="component" value="Chromosome 5"/>
</dbReference>
<dbReference type="VEuPathDB" id="CryptoDB:ChTU502y2012_394g0020"/>
<evidence type="ECO:0000259" key="7">
    <source>
        <dbReference type="PROSITE" id="PS51675"/>
    </source>
</evidence>
<evidence type="ECO:0000256" key="6">
    <source>
        <dbReference type="SAM" id="MobiDB-lite"/>
    </source>
</evidence>
<sequence>MISNPLLDLNLSNNDIKKSESSNKRLTKSQKKMIARENRKLKLKSQRVEERKRQRSQASSQRKEFLNSMTENERRSYILRERFIEEHKRFFLSKFSISHFSDYKFEKTGNPHICFNFSFENKMTEKEMNSLIRQISLANSYMMRSLKIVDTENPDSDAMKTLLELGPNSETSKSYYNRFNWKGWVDFHISSIKLNDTFHQIGIQKYSMNKWFMKLHEKPFWEVFPLSQIVVLSPDSSEELEEFEPDKVYIIGGLVDRTVTKYESLNQALEKKCVCKKLPVKSLISGRANCILNVNTVVEILVNRYHQKDWKTSILQVIPVRKAQNHSRRAAKKQKLLNSSTNC</sequence>
<dbReference type="VEuPathDB" id="CryptoDB:CHUDEA5_120"/>
<dbReference type="VEuPathDB" id="CryptoDB:GY17_00002894"/>
<dbReference type="EC" id="2.1.1.221" evidence="1"/>
<dbReference type="PANTHER" id="PTHR13563">
    <property type="entry name" value="TRNA (GUANINE-9-) METHYLTRANSFERASE"/>
    <property type="match status" value="1"/>
</dbReference>
<proteinExistence type="predicted"/>
<dbReference type="GO" id="GO:0005634">
    <property type="term" value="C:nucleus"/>
    <property type="evidence" value="ECO:0007669"/>
    <property type="project" value="TreeGrafter"/>
</dbReference>
<dbReference type="PROSITE" id="PS51675">
    <property type="entry name" value="SAM_MT_TRM10"/>
    <property type="match status" value="1"/>
</dbReference>
<evidence type="ECO:0000256" key="3">
    <source>
        <dbReference type="ARBA" id="ARBA00022679"/>
    </source>
</evidence>
<keyword evidence="2" id="KW-0489">Methyltransferase</keyword>
<dbReference type="PANTHER" id="PTHR13563:SF13">
    <property type="entry name" value="TRNA METHYLTRANSFERASE 10 HOMOLOG A"/>
    <property type="match status" value="1"/>
</dbReference>
<evidence type="ECO:0000256" key="5">
    <source>
        <dbReference type="ARBA" id="ARBA00048434"/>
    </source>
</evidence>
<dbReference type="GO" id="GO:0000049">
    <property type="term" value="F:tRNA binding"/>
    <property type="evidence" value="ECO:0007669"/>
    <property type="project" value="TreeGrafter"/>
</dbReference>